<feature type="transmembrane region" description="Helical" evidence="1">
    <location>
        <begin position="31"/>
        <end position="57"/>
    </location>
</feature>
<comment type="caution">
    <text evidence="2">The sequence shown here is derived from an EMBL/GenBank/DDBJ whole genome shotgun (WGS) entry which is preliminary data.</text>
</comment>
<name>A0A3P3W9H5_9FLAO</name>
<keyword evidence="3" id="KW-1185">Reference proteome</keyword>
<keyword evidence="1" id="KW-0472">Membrane</keyword>
<keyword evidence="1" id="KW-1133">Transmembrane helix</keyword>
<dbReference type="Proteomes" id="UP000275719">
    <property type="component" value="Unassembled WGS sequence"/>
</dbReference>
<evidence type="ECO:0000313" key="2">
    <source>
        <dbReference type="EMBL" id="RRJ90656.1"/>
    </source>
</evidence>
<dbReference type="AlphaFoldDB" id="A0A3P3W9H5"/>
<proteinExistence type="predicted"/>
<reference evidence="2 3" key="1">
    <citation type="submission" date="2018-11" db="EMBL/GenBank/DDBJ databases">
        <title>Flavobacterium sp. nov., YIM 102701-2 draft genome.</title>
        <authorList>
            <person name="Li G."/>
            <person name="Jiang Y."/>
        </authorList>
    </citation>
    <scope>NUCLEOTIDE SEQUENCE [LARGE SCALE GENOMIC DNA]</scope>
    <source>
        <strain evidence="2 3">YIM 102701-2</strain>
    </source>
</reference>
<gene>
    <name evidence="2" type="ORF">EG240_08175</name>
</gene>
<accession>A0A3P3W9H5</accession>
<protein>
    <submittedName>
        <fullName evidence="2">DUF2892 domain-containing protein</fullName>
    </submittedName>
</protein>
<keyword evidence="1" id="KW-0812">Transmembrane</keyword>
<dbReference type="RefSeq" id="WP_125018899.1">
    <property type="nucleotide sequence ID" value="NZ_RQVQ01000015.1"/>
</dbReference>
<sequence length="188" mass="21328">MLNKNIKLAITVLLLATAVWQFTERNIGNGIFLILIALIVMLFYFKNEILIMTLFKLRKQDMEGAKKMLAKIKNPDGALLRKQNGYFNYLNGIVVAQDNLTLAEKYFKRAVELGLNQDADMAVTKLQLAGIAFSKNKQAEGAKLMAEAEALDKQNMLKDQILMMKNQLKQVKGQKVPMGYNHSKKRSF</sequence>
<dbReference type="EMBL" id="RQVQ01000015">
    <property type="protein sequence ID" value="RRJ90656.1"/>
    <property type="molecule type" value="Genomic_DNA"/>
</dbReference>
<evidence type="ECO:0000256" key="1">
    <source>
        <dbReference type="SAM" id="Phobius"/>
    </source>
</evidence>
<organism evidence="2 3">
    <name type="scientific">Paenimyroides tangerinum</name>
    <dbReference type="NCBI Taxonomy" id="2488728"/>
    <lineage>
        <taxon>Bacteria</taxon>
        <taxon>Pseudomonadati</taxon>
        <taxon>Bacteroidota</taxon>
        <taxon>Flavobacteriia</taxon>
        <taxon>Flavobacteriales</taxon>
        <taxon>Flavobacteriaceae</taxon>
        <taxon>Paenimyroides</taxon>
    </lineage>
</organism>
<dbReference type="OrthoDB" id="1119469at2"/>
<evidence type="ECO:0000313" key="3">
    <source>
        <dbReference type="Proteomes" id="UP000275719"/>
    </source>
</evidence>